<dbReference type="Gene3D" id="1.10.3810.10">
    <property type="entry name" value="Biosynthetic peptidoglycan transglycosylase-like"/>
    <property type="match status" value="1"/>
</dbReference>
<proteinExistence type="inferred from homology"/>
<feature type="domain" description="Penicillin-binding protein transpeptidase" evidence="14">
    <location>
        <begin position="330"/>
        <end position="558"/>
    </location>
</feature>
<dbReference type="GO" id="GO:0004180">
    <property type="term" value="F:carboxypeptidase activity"/>
    <property type="evidence" value="ECO:0007669"/>
    <property type="project" value="UniProtKB-KW"/>
</dbReference>
<dbReference type="AlphaFoldDB" id="A0A9X0WHY8"/>
<comment type="caution">
    <text evidence="17">The sequence shown here is derived from an EMBL/GenBank/DDBJ whole genome shotgun (WGS) entry which is preliminary data.</text>
</comment>
<evidence type="ECO:0000313" key="18">
    <source>
        <dbReference type="Proteomes" id="UP001138802"/>
    </source>
</evidence>
<dbReference type="GO" id="GO:0006508">
    <property type="term" value="P:proteolysis"/>
    <property type="evidence" value="ECO:0007669"/>
    <property type="project" value="UniProtKB-KW"/>
</dbReference>
<comment type="catalytic activity">
    <reaction evidence="11">
        <text>[GlcNAc-(1-&gt;4)-Mur2Ac(oyl-L-Ala-gamma-D-Glu-L-Lys-D-Ala-D-Ala)](n)-di-trans,octa-cis-undecaprenyl diphosphate + beta-D-GlcNAc-(1-&gt;4)-Mur2Ac(oyl-L-Ala-gamma-D-Glu-L-Lys-D-Ala-D-Ala)-di-trans,octa-cis-undecaprenyl diphosphate = [GlcNAc-(1-&gt;4)-Mur2Ac(oyl-L-Ala-gamma-D-Glu-L-Lys-D-Ala-D-Ala)](n+1)-di-trans,octa-cis-undecaprenyl diphosphate + di-trans,octa-cis-undecaprenyl diphosphate + H(+)</text>
        <dbReference type="Rhea" id="RHEA:23708"/>
        <dbReference type="Rhea" id="RHEA-COMP:9602"/>
        <dbReference type="Rhea" id="RHEA-COMP:9603"/>
        <dbReference type="ChEBI" id="CHEBI:15378"/>
        <dbReference type="ChEBI" id="CHEBI:58405"/>
        <dbReference type="ChEBI" id="CHEBI:60033"/>
        <dbReference type="ChEBI" id="CHEBI:78435"/>
        <dbReference type="EC" id="2.4.99.28"/>
    </reaction>
</comment>
<evidence type="ECO:0000256" key="10">
    <source>
        <dbReference type="ARBA" id="ARBA00044770"/>
    </source>
</evidence>
<evidence type="ECO:0000256" key="4">
    <source>
        <dbReference type="ARBA" id="ARBA00022645"/>
    </source>
</evidence>
<dbReference type="SUPFAM" id="SSF56601">
    <property type="entry name" value="beta-lactamase/transpeptidase-like"/>
    <property type="match status" value="1"/>
</dbReference>
<dbReference type="InterPro" id="IPR050396">
    <property type="entry name" value="Glycosyltr_51/Transpeptidase"/>
</dbReference>
<evidence type="ECO:0000259" key="16">
    <source>
        <dbReference type="Pfam" id="PF06832"/>
    </source>
</evidence>
<dbReference type="EMBL" id="NRSD01000008">
    <property type="protein sequence ID" value="MBK1644880.1"/>
    <property type="molecule type" value="Genomic_DNA"/>
</dbReference>
<evidence type="ECO:0000259" key="14">
    <source>
        <dbReference type="Pfam" id="PF00905"/>
    </source>
</evidence>
<feature type="domain" description="Glycosyl transferase family 51" evidence="15">
    <location>
        <begin position="81"/>
        <end position="254"/>
    </location>
</feature>
<keyword evidence="13" id="KW-1133">Transmembrane helix</keyword>
<organism evidence="17 18">
    <name type="scientific">Thiocapsa imhoffii</name>
    <dbReference type="NCBI Taxonomy" id="382777"/>
    <lineage>
        <taxon>Bacteria</taxon>
        <taxon>Pseudomonadati</taxon>
        <taxon>Pseudomonadota</taxon>
        <taxon>Gammaproteobacteria</taxon>
        <taxon>Chromatiales</taxon>
        <taxon>Chromatiaceae</taxon>
        <taxon>Thiocapsa</taxon>
    </lineage>
</organism>
<keyword evidence="5" id="KW-0645">Protease</keyword>
<feature type="compositionally biased region" description="Basic and acidic residues" evidence="12">
    <location>
        <begin position="624"/>
        <end position="640"/>
    </location>
</feature>
<comment type="similarity">
    <text evidence="3">In the N-terminal section; belongs to the glycosyltransferase 51 family.</text>
</comment>
<dbReference type="GO" id="GO:0030288">
    <property type="term" value="C:outer membrane-bounded periplasmic space"/>
    <property type="evidence" value="ECO:0007669"/>
    <property type="project" value="TreeGrafter"/>
</dbReference>
<keyword evidence="4" id="KW-0121">Carboxypeptidase</keyword>
<dbReference type="InterPro" id="IPR001460">
    <property type="entry name" value="PCN-bd_Tpept"/>
</dbReference>
<dbReference type="NCBIfam" id="TIGR02073">
    <property type="entry name" value="PBP_1c"/>
    <property type="match status" value="1"/>
</dbReference>
<evidence type="ECO:0000259" key="15">
    <source>
        <dbReference type="Pfam" id="PF00912"/>
    </source>
</evidence>
<dbReference type="InterPro" id="IPR001264">
    <property type="entry name" value="Glyco_trans_51"/>
</dbReference>
<dbReference type="Proteomes" id="UP001138802">
    <property type="component" value="Unassembled WGS sequence"/>
</dbReference>
<evidence type="ECO:0000256" key="5">
    <source>
        <dbReference type="ARBA" id="ARBA00022670"/>
    </source>
</evidence>
<dbReference type="InterPro" id="IPR009647">
    <property type="entry name" value="PBP_C"/>
</dbReference>
<keyword evidence="9" id="KW-0511">Multifunctional enzyme</keyword>
<keyword evidence="18" id="KW-1185">Reference proteome</keyword>
<dbReference type="InterPro" id="IPR036950">
    <property type="entry name" value="PBP_transglycosylase"/>
</dbReference>
<keyword evidence="7" id="KW-0808">Transferase</keyword>
<evidence type="ECO:0000256" key="8">
    <source>
        <dbReference type="ARBA" id="ARBA00022801"/>
    </source>
</evidence>
<keyword evidence="13" id="KW-0812">Transmembrane</keyword>
<keyword evidence="13" id="KW-0472">Membrane</keyword>
<dbReference type="GO" id="GO:0009252">
    <property type="term" value="P:peptidoglycan biosynthetic process"/>
    <property type="evidence" value="ECO:0007669"/>
    <property type="project" value="InterPro"/>
</dbReference>
<evidence type="ECO:0000256" key="3">
    <source>
        <dbReference type="ARBA" id="ARBA00007739"/>
    </source>
</evidence>
<dbReference type="SUPFAM" id="SSF53955">
    <property type="entry name" value="Lysozyme-like"/>
    <property type="match status" value="1"/>
</dbReference>
<gene>
    <name evidence="17" type="primary">pbpC</name>
    <name evidence="17" type="ORF">CKO25_09505</name>
</gene>
<dbReference type="Gene3D" id="3.40.710.10">
    <property type="entry name" value="DD-peptidase/beta-lactamase superfamily"/>
    <property type="match status" value="1"/>
</dbReference>
<feature type="region of interest" description="Disordered" evidence="12">
    <location>
        <begin position="605"/>
        <end position="640"/>
    </location>
</feature>
<feature type="transmembrane region" description="Helical" evidence="13">
    <location>
        <begin position="30"/>
        <end position="52"/>
    </location>
</feature>
<keyword evidence="6" id="KW-0328">Glycosyltransferase</keyword>
<dbReference type="PANTHER" id="PTHR32282:SF15">
    <property type="entry name" value="PENICILLIN-BINDING PROTEIN 1C"/>
    <property type="match status" value="1"/>
</dbReference>
<evidence type="ECO:0000313" key="17">
    <source>
        <dbReference type="EMBL" id="MBK1644880.1"/>
    </source>
</evidence>
<dbReference type="GO" id="GO:0008955">
    <property type="term" value="F:peptidoglycan glycosyltransferase activity"/>
    <property type="evidence" value="ECO:0007669"/>
    <property type="project" value="UniProtKB-EC"/>
</dbReference>
<evidence type="ECO:0000256" key="11">
    <source>
        <dbReference type="ARBA" id="ARBA00049902"/>
    </source>
</evidence>
<dbReference type="Pfam" id="PF00912">
    <property type="entry name" value="Transgly"/>
    <property type="match status" value="1"/>
</dbReference>
<evidence type="ECO:0000256" key="7">
    <source>
        <dbReference type="ARBA" id="ARBA00022679"/>
    </source>
</evidence>
<keyword evidence="8" id="KW-0378">Hydrolase</keyword>
<name>A0A9X0WHY8_9GAMM</name>
<feature type="domain" description="Penicillin-binding C-terminal" evidence="16">
    <location>
        <begin position="634"/>
        <end position="718"/>
    </location>
</feature>
<dbReference type="GO" id="GO:0008658">
    <property type="term" value="F:penicillin binding"/>
    <property type="evidence" value="ECO:0007669"/>
    <property type="project" value="InterPro"/>
</dbReference>
<evidence type="ECO:0000256" key="12">
    <source>
        <dbReference type="SAM" id="MobiDB-lite"/>
    </source>
</evidence>
<dbReference type="Pfam" id="PF00905">
    <property type="entry name" value="Transpeptidase"/>
    <property type="match status" value="1"/>
</dbReference>
<dbReference type="Pfam" id="PF06832">
    <property type="entry name" value="BiPBP_C"/>
    <property type="match status" value="1"/>
</dbReference>
<evidence type="ECO:0000256" key="6">
    <source>
        <dbReference type="ARBA" id="ARBA00022676"/>
    </source>
</evidence>
<evidence type="ECO:0000256" key="13">
    <source>
        <dbReference type="SAM" id="Phobius"/>
    </source>
</evidence>
<comment type="pathway">
    <text evidence="1">Cell wall biogenesis; peptidoglycan biosynthesis.</text>
</comment>
<protein>
    <recommendedName>
        <fullName evidence="10">peptidoglycan glycosyltransferase</fullName>
        <ecNumber evidence="10">2.4.99.28</ecNumber>
    </recommendedName>
</protein>
<comment type="similarity">
    <text evidence="2">In the C-terminal section; belongs to the transpeptidase family.</text>
</comment>
<dbReference type="InterPro" id="IPR012338">
    <property type="entry name" value="Beta-lactam/transpept-like"/>
</dbReference>
<dbReference type="EC" id="2.4.99.28" evidence="10"/>
<evidence type="ECO:0000256" key="9">
    <source>
        <dbReference type="ARBA" id="ARBA00023268"/>
    </source>
</evidence>
<dbReference type="InterPro" id="IPR023346">
    <property type="entry name" value="Lysozyme-like_dom_sf"/>
</dbReference>
<dbReference type="InterPro" id="IPR011815">
    <property type="entry name" value="PBP_1c"/>
</dbReference>
<dbReference type="PANTHER" id="PTHR32282">
    <property type="entry name" value="BINDING PROTEIN TRANSPEPTIDASE, PUTATIVE-RELATED"/>
    <property type="match status" value="1"/>
</dbReference>
<sequence length="721" mass="77800">MRLGGRCVGVPAGCERVGQTLAPRRGRGNAWVWIMVALGCGLLCILILRVGFDHLIETSEPIDTSVPTSMLMLDREGRLLRAFTVEDGRWRLPVRLDEVDPTYLRMLLSYEDRRFHTHAGVDVWALGRAGLQRITSGRIRSGGSTLSMQVARLLTGASTRDPRGKIAQMRAALWLERRLEKPAMLQAYLTLAPYGGNLEGVRAASLAWFGKEPRRLTHAEAALLVALPQAPEARRPDRHPQAARRARDRVLERARLDGVIDAVEAAAARAEPVPSTRRPAPLLAAHVTDRLRREAPRRAVQRLTLDAALQARLEALARERSARIGPRVSMAILVADHGRGEVLASVGSSDLFDASRQGHVEMTRALRSPGSTLKPVIYGLAFEDGRAHPESLIEDRPSAFSGYVPANFDLDFQGTVTVRQALQWSLNIPAVKLLETVGSARLVARLRRAGANPVLPELATPGLAVGLGGVGMSLRDLVLVYGALAQGGRPMPLRERAAAVAPRRAPEALRGAPVLDERAAWFVGSILAGAPAPRHSATGTLAFKTGTSYGYRDAWALGYDGRHVVGVWVGRPDGAPVPGLIGLDAAAPILFEVFARLGPSTPLSPAPPGLLHASSADLPPPLRRVQDGRQSRSSPVDRPEIAYPPAGARIDLGLTTGEARLSLLLRVRQGVPPFVWYADGAPVVREPFARTAEWTPAGPGYVRLAVVDARGQADRVTVFIE</sequence>
<evidence type="ECO:0000256" key="2">
    <source>
        <dbReference type="ARBA" id="ARBA00007090"/>
    </source>
</evidence>
<reference evidence="17 18" key="1">
    <citation type="journal article" date="2020" name="Microorganisms">
        <title>Osmotic Adaptation and Compatible Solute Biosynthesis of Phototrophic Bacteria as Revealed from Genome Analyses.</title>
        <authorList>
            <person name="Imhoff J.F."/>
            <person name="Rahn T."/>
            <person name="Kunzel S."/>
            <person name="Keller A."/>
            <person name="Neulinger S.C."/>
        </authorList>
    </citation>
    <scope>NUCLEOTIDE SEQUENCE [LARGE SCALE GENOMIC DNA]</scope>
    <source>
        <strain evidence="17 18">DSM 21303</strain>
    </source>
</reference>
<accession>A0A9X0WHY8</accession>
<evidence type="ECO:0000256" key="1">
    <source>
        <dbReference type="ARBA" id="ARBA00004752"/>
    </source>
</evidence>